<evidence type="ECO:0000313" key="3">
    <source>
        <dbReference type="EMBL" id="HIU35319.1"/>
    </source>
</evidence>
<feature type="signal peptide" evidence="2">
    <location>
        <begin position="1"/>
        <end position="30"/>
    </location>
</feature>
<proteinExistence type="predicted"/>
<dbReference type="EMBL" id="DVMW01000016">
    <property type="protein sequence ID" value="HIU35319.1"/>
    <property type="molecule type" value="Genomic_DNA"/>
</dbReference>
<name>A0A9D1LD51_9FIRM</name>
<feature type="region of interest" description="Disordered" evidence="1">
    <location>
        <begin position="215"/>
        <end position="248"/>
    </location>
</feature>
<feature type="compositionally biased region" description="Polar residues" evidence="1">
    <location>
        <begin position="215"/>
        <end position="234"/>
    </location>
</feature>
<dbReference type="Proteomes" id="UP000824071">
    <property type="component" value="Unassembled WGS sequence"/>
</dbReference>
<sequence length="1834" mass="197814">MKTRGKVWKRVTAVALAVIMVAVSLPLALAAGDGTYDPAPQFEDESALWAWMTEEGTVRVSIPQARVAVPNRGSAWTADAASGIARYIVRLYDLGSTTAHHKDPMTDSTVPTAEMILDTSTALTLSENGTIEVEFTAADLQGATNGGITLNSTNRFNVNVYAQDSEGWVSSPISTLVSDVPRFTGEGEYTPVVENETGIREILTFEGRNNDTANYVSSNGATDPSQIGSHTENGNGMGTASEGEHEGVGYANWNDGALDYKASSTTGTNQLRFRGQTIAGGEGGSGAYSFYVTGAGQQSFVTTWSRQHWKGENAEEVWYWFDFSQVSVNGLAFELNTSGKRYVEEYYSNAFESVQSTPTYLCATGDENYSPYTFSTAGYTGDDGYVLIQGDDGSWQKVSLEDGRVDLSHYKGYIRVPTKFICSTEDSYVTVRNDNFGQAGTAWRDDNGAAFRDASLFNEPVLVDKAGTPITSAYLLQYRFFRFSVGDGWFNPNDYYNYFPQNEWGYPMLATGWNKADCATNREDANKAYIEVDENGEPVYNADGTVKIGNADAGYRAIDDLFGAGFSYESMSDDSVNKSFYLDSVMLYKTEGTYPGDMSADLDAHPEGWPLTNYYDQRTEIPRQILETIDELITTPDLGDYRAVQYIAEMLQAYRDGYKDFLAAEEAAGRRNFLSDDGLAAVAAELGMASVWEKFITARTLCDAAGTLDYDENTGAYTFTASNAPNSPLTAELAARLEKLPDPSEVSSVNDDAFANEIRELYQIYRRLNLQQLDALSYAEEEKLLGYVGLVSGAADNDLAVVSDLLASNKFVLFNDFDSDNVTLGQLSERIENSPDPYKRGDYRFTQGFLTYTTTANDYLGAIDNSPVEDVTDPMQADASEYPHDFIHNATAATISASGFNGTNGAVVNINGAHYNDAGDNNASTSNGVYNILSVSRDSYTALDWGDSAEHGLTDVDNLGAAAEGNGNWSDEFMLGLVFYADFTQLKNFKLSATITTNVWGADNAGGANDYVLAMGDIGSDKTYFLMDMEQGNWVEVSSGNHGENYFNSTTVGTGTNLKLEGYRGFVMLPLYQFKDNWDNGSAAVKLSEWAPALNTITRVSIGVAPLNNENDAAAMVGQSFIIDNIGFGYAEDGYNTGSTEHPAFDEVFGVKSTAAQQFERDVAAVEPLAGAAALITATTTLENQYAALSDYQKNQPSVKQAYDRLQVLKGYITDPPVTEDVSTFIDFVTNLPDAVKTASVTGEQDLPYPGVRDTSGDGIADEPRYDLYGFESMEQVQAVIDWREDYNLYTADSVAAVSADYLTAFRAASRIMELQSFIDEGKAFVMGAAGADGALSGGLFGNADAVYLSLSEIYQNGVESNLGAADGNVHPAANTNEATDYRYRYDSNTTTWLGNPYGTWKDAGGATVDEGSFISVSADSRGKLQDLYTDQYSDNMSFYAKHLLSEGQLVSFGGETIGEVAQAVRDLLNNTDEQFTNGTTLPGLSGLIAEYEAVAESVEKKLAAGETLTDDDRATIDTYIAKYEELAPKYHDVAQLYDAVQKLYDLFPTMNGVLTGDAAVVTPAAAGNAAEVTVTMTGADLGAESVSAEFAFDVTQLEAYIGDTDAKVTFKGVAYSDDTAWLTDEGTQMLQYAISAADGASAALGGSITLTATVYNPSFIEKTPTDSAELTFTYEYLDRNGIKRAEDITIPVTVKFLADVDEFYSVAVPASVNIPWDTQGAYDVKVTGTADAPAAENNGYLVDYVLAAGHTLTVSAAADNEGAMTRTGGDETLTYTLTGGAAQEFTGAGADVTAADENAMQVTVTGWDGVPLDTYTGSMTYTAEFDTGAASTP</sequence>
<protein>
    <submittedName>
        <fullName evidence="3">Uncharacterized protein</fullName>
    </submittedName>
</protein>
<evidence type="ECO:0000256" key="1">
    <source>
        <dbReference type="SAM" id="MobiDB-lite"/>
    </source>
</evidence>
<evidence type="ECO:0000313" key="4">
    <source>
        <dbReference type="Proteomes" id="UP000824071"/>
    </source>
</evidence>
<accession>A0A9D1LD51</accession>
<reference evidence="3" key="1">
    <citation type="submission" date="2020-10" db="EMBL/GenBank/DDBJ databases">
        <authorList>
            <person name="Gilroy R."/>
        </authorList>
    </citation>
    <scope>NUCLEOTIDE SEQUENCE</scope>
    <source>
        <strain evidence="3">ChiGjej1B1-19959</strain>
    </source>
</reference>
<gene>
    <name evidence="3" type="ORF">IAC53_01755</name>
</gene>
<reference evidence="3" key="2">
    <citation type="journal article" date="2021" name="PeerJ">
        <title>Extensive microbial diversity within the chicken gut microbiome revealed by metagenomics and culture.</title>
        <authorList>
            <person name="Gilroy R."/>
            <person name="Ravi A."/>
            <person name="Getino M."/>
            <person name="Pursley I."/>
            <person name="Horton D.L."/>
            <person name="Alikhan N.F."/>
            <person name="Baker D."/>
            <person name="Gharbi K."/>
            <person name="Hall N."/>
            <person name="Watson M."/>
            <person name="Adriaenssens E.M."/>
            <person name="Foster-Nyarko E."/>
            <person name="Jarju S."/>
            <person name="Secka A."/>
            <person name="Antonio M."/>
            <person name="Oren A."/>
            <person name="Chaudhuri R.R."/>
            <person name="La Ragione R."/>
            <person name="Hildebrand F."/>
            <person name="Pallen M.J."/>
        </authorList>
    </citation>
    <scope>NUCLEOTIDE SEQUENCE</scope>
    <source>
        <strain evidence="3">ChiGjej1B1-19959</strain>
    </source>
</reference>
<organism evidence="3 4">
    <name type="scientific">Candidatus Fimenecus excrementigallinarum</name>
    <dbReference type="NCBI Taxonomy" id="2840816"/>
    <lineage>
        <taxon>Bacteria</taxon>
        <taxon>Bacillati</taxon>
        <taxon>Bacillota</taxon>
        <taxon>Clostridia</taxon>
        <taxon>Candidatus Fimenecus</taxon>
    </lineage>
</organism>
<keyword evidence="2" id="KW-0732">Signal</keyword>
<feature type="chain" id="PRO_5038535797" evidence="2">
    <location>
        <begin position="31"/>
        <end position="1834"/>
    </location>
</feature>
<comment type="caution">
    <text evidence="3">The sequence shown here is derived from an EMBL/GenBank/DDBJ whole genome shotgun (WGS) entry which is preliminary data.</text>
</comment>
<evidence type="ECO:0000256" key="2">
    <source>
        <dbReference type="SAM" id="SignalP"/>
    </source>
</evidence>